<evidence type="ECO:0000313" key="3">
    <source>
        <dbReference type="Proteomes" id="UP001595880"/>
    </source>
</evidence>
<feature type="transmembrane region" description="Helical" evidence="1">
    <location>
        <begin position="81"/>
        <end position="99"/>
    </location>
</feature>
<accession>A0ABV8VS21</accession>
<evidence type="ECO:0000256" key="1">
    <source>
        <dbReference type="SAM" id="Phobius"/>
    </source>
</evidence>
<reference evidence="3" key="1">
    <citation type="journal article" date="2019" name="Int. J. Syst. Evol. Microbiol.">
        <title>The Global Catalogue of Microorganisms (GCM) 10K type strain sequencing project: providing services to taxonomists for standard genome sequencing and annotation.</title>
        <authorList>
            <consortium name="The Broad Institute Genomics Platform"/>
            <consortium name="The Broad Institute Genome Sequencing Center for Infectious Disease"/>
            <person name="Wu L."/>
            <person name="Ma J."/>
        </authorList>
    </citation>
    <scope>NUCLEOTIDE SEQUENCE [LARGE SCALE GENOMIC DNA]</scope>
    <source>
        <strain evidence="3">KACC 14058</strain>
    </source>
</reference>
<proteinExistence type="predicted"/>
<keyword evidence="3" id="KW-1185">Reference proteome</keyword>
<evidence type="ECO:0000313" key="2">
    <source>
        <dbReference type="EMBL" id="MFC4387248.1"/>
    </source>
</evidence>
<keyword evidence="1" id="KW-0472">Membrane</keyword>
<keyword evidence="1" id="KW-0812">Transmembrane</keyword>
<keyword evidence="1" id="KW-1133">Transmembrane helix</keyword>
<feature type="transmembrane region" description="Helical" evidence="1">
    <location>
        <begin position="24"/>
        <end position="42"/>
    </location>
</feature>
<sequence>MLKEEWQQFVAFIDTLLITMQHEVSTVLFILILLIIGYSVILPLIRVIVALEWTSFLTFAIVTIFAYQIMDSATEQNERVYFVYAIIIFSVFISTKRMFDIWKMRTQQKV</sequence>
<comment type="caution">
    <text evidence="2">The sequence shown here is derived from an EMBL/GenBank/DDBJ whole genome shotgun (WGS) entry which is preliminary data.</text>
</comment>
<gene>
    <name evidence="2" type="ORF">ACFOZ1_05430</name>
</gene>
<protein>
    <submittedName>
        <fullName evidence="2">Uncharacterized protein</fullName>
    </submittedName>
</protein>
<dbReference type="Proteomes" id="UP001595880">
    <property type="component" value="Unassembled WGS sequence"/>
</dbReference>
<dbReference type="RefSeq" id="WP_390196812.1">
    <property type="nucleotide sequence ID" value="NZ_JBHSDV010000001.1"/>
</dbReference>
<feature type="transmembrane region" description="Helical" evidence="1">
    <location>
        <begin position="49"/>
        <end position="69"/>
    </location>
</feature>
<name>A0ABV8VS21_9BACI</name>
<organism evidence="2 3">
    <name type="scientific">Gracilibacillus marinus</name>
    <dbReference type="NCBI Taxonomy" id="630535"/>
    <lineage>
        <taxon>Bacteria</taxon>
        <taxon>Bacillati</taxon>
        <taxon>Bacillota</taxon>
        <taxon>Bacilli</taxon>
        <taxon>Bacillales</taxon>
        <taxon>Bacillaceae</taxon>
        <taxon>Gracilibacillus</taxon>
    </lineage>
</organism>
<dbReference type="EMBL" id="JBHSDV010000001">
    <property type="protein sequence ID" value="MFC4387248.1"/>
    <property type="molecule type" value="Genomic_DNA"/>
</dbReference>